<dbReference type="NCBIfam" id="TIGR00165">
    <property type="entry name" value="S18"/>
    <property type="match status" value="1"/>
</dbReference>
<evidence type="ECO:0000313" key="8">
    <source>
        <dbReference type="Proteomes" id="UP000231246"/>
    </source>
</evidence>
<dbReference type="SUPFAM" id="SSF46911">
    <property type="entry name" value="Ribosomal protein S18"/>
    <property type="match status" value="1"/>
</dbReference>
<dbReference type="Pfam" id="PF01084">
    <property type="entry name" value="Ribosomal_S18"/>
    <property type="match status" value="1"/>
</dbReference>
<keyword evidence="3 4" id="KW-0687">Ribonucleoprotein</keyword>
<comment type="subunit">
    <text evidence="4">Part of the 30S ribosomal subunit. Forms a tight heterodimer with protein bS6.</text>
</comment>
<protein>
    <recommendedName>
        <fullName evidence="4">Small ribosomal subunit protein bS18</fullName>
    </recommendedName>
</protein>
<organism evidence="7 8">
    <name type="scientific">Candidatus Roizmanbacteria bacterium CG22_combo_CG10-13_8_21_14_all_38_20</name>
    <dbReference type="NCBI Taxonomy" id="1974862"/>
    <lineage>
        <taxon>Bacteria</taxon>
        <taxon>Candidatus Roizmaniibacteriota</taxon>
    </lineage>
</organism>
<sequence>MAKKNKKDTKRRHEKPDFPKFKLEMPDYKKPDFLRKFMTQRGKIVPASRSNVSATFQRKLRQEIIRARHLGYLPFVDK</sequence>
<evidence type="ECO:0000256" key="6">
    <source>
        <dbReference type="SAM" id="MobiDB-lite"/>
    </source>
</evidence>
<dbReference type="GO" id="GO:0003735">
    <property type="term" value="F:structural constituent of ribosome"/>
    <property type="evidence" value="ECO:0007669"/>
    <property type="project" value="InterPro"/>
</dbReference>
<evidence type="ECO:0000256" key="2">
    <source>
        <dbReference type="ARBA" id="ARBA00022980"/>
    </source>
</evidence>
<keyword evidence="4" id="KW-0699">rRNA-binding</keyword>
<evidence type="ECO:0000313" key="7">
    <source>
        <dbReference type="EMBL" id="PIP61286.1"/>
    </source>
</evidence>
<dbReference type="PRINTS" id="PR00974">
    <property type="entry name" value="RIBOSOMALS18"/>
</dbReference>
<evidence type="ECO:0000256" key="3">
    <source>
        <dbReference type="ARBA" id="ARBA00023274"/>
    </source>
</evidence>
<evidence type="ECO:0000256" key="5">
    <source>
        <dbReference type="RuleBase" id="RU003910"/>
    </source>
</evidence>
<dbReference type="GO" id="GO:0022627">
    <property type="term" value="C:cytosolic small ribosomal subunit"/>
    <property type="evidence" value="ECO:0007669"/>
    <property type="project" value="TreeGrafter"/>
</dbReference>
<accession>A0A2H0BUB8</accession>
<feature type="compositionally biased region" description="Basic residues" evidence="6">
    <location>
        <begin position="1"/>
        <end position="13"/>
    </location>
</feature>
<evidence type="ECO:0000256" key="4">
    <source>
        <dbReference type="HAMAP-Rule" id="MF_00270"/>
    </source>
</evidence>
<keyword evidence="4" id="KW-0694">RNA-binding</keyword>
<dbReference type="AlphaFoldDB" id="A0A2H0BUB8"/>
<dbReference type="HAMAP" id="MF_00270">
    <property type="entry name" value="Ribosomal_bS18"/>
    <property type="match status" value="1"/>
</dbReference>
<dbReference type="InterPro" id="IPR036870">
    <property type="entry name" value="Ribosomal_bS18_sf"/>
</dbReference>
<feature type="region of interest" description="Disordered" evidence="6">
    <location>
        <begin position="1"/>
        <end position="23"/>
    </location>
</feature>
<comment type="similarity">
    <text evidence="1 4 5">Belongs to the bacterial ribosomal protein bS18 family.</text>
</comment>
<comment type="function">
    <text evidence="4">Binds as a heterodimer with protein bS6 to the central domain of the 16S rRNA, where it helps stabilize the platform of the 30S subunit.</text>
</comment>
<dbReference type="Proteomes" id="UP000231246">
    <property type="component" value="Unassembled WGS sequence"/>
</dbReference>
<dbReference type="PANTHER" id="PTHR13479:SF40">
    <property type="entry name" value="SMALL RIBOSOMAL SUBUNIT PROTEIN BS18M"/>
    <property type="match status" value="1"/>
</dbReference>
<comment type="caution">
    <text evidence="7">The sequence shown here is derived from an EMBL/GenBank/DDBJ whole genome shotgun (WGS) entry which is preliminary data.</text>
</comment>
<dbReference type="Gene3D" id="4.10.640.10">
    <property type="entry name" value="Ribosomal protein S18"/>
    <property type="match status" value="1"/>
</dbReference>
<gene>
    <name evidence="4 7" type="primary">rpsR</name>
    <name evidence="7" type="ORF">COW99_04710</name>
</gene>
<dbReference type="GO" id="GO:0006412">
    <property type="term" value="P:translation"/>
    <property type="evidence" value="ECO:0007669"/>
    <property type="project" value="UniProtKB-UniRule"/>
</dbReference>
<dbReference type="PANTHER" id="PTHR13479">
    <property type="entry name" value="30S RIBOSOMAL PROTEIN S18"/>
    <property type="match status" value="1"/>
</dbReference>
<dbReference type="GO" id="GO:0070181">
    <property type="term" value="F:small ribosomal subunit rRNA binding"/>
    <property type="evidence" value="ECO:0007669"/>
    <property type="project" value="TreeGrafter"/>
</dbReference>
<dbReference type="EMBL" id="PCTA01000030">
    <property type="protein sequence ID" value="PIP61286.1"/>
    <property type="molecule type" value="Genomic_DNA"/>
</dbReference>
<name>A0A2H0BUB8_9BACT</name>
<proteinExistence type="inferred from homology"/>
<feature type="compositionally biased region" description="Basic and acidic residues" evidence="6">
    <location>
        <begin position="14"/>
        <end position="23"/>
    </location>
</feature>
<keyword evidence="2 4" id="KW-0689">Ribosomal protein</keyword>
<evidence type="ECO:0000256" key="1">
    <source>
        <dbReference type="ARBA" id="ARBA00005589"/>
    </source>
</evidence>
<reference evidence="7 8" key="1">
    <citation type="submission" date="2017-09" db="EMBL/GenBank/DDBJ databases">
        <title>Depth-based differentiation of microbial function through sediment-hosted aquifers and enrichment of novel symbionts in the deep terrestrial subsurface.</title>
        <authorList>
            <person name="Probst A.J."/>
            <person name="Ladd B."/>
            <person name="Jarett J.K."/>
            <person name="Geller-Mcgrath D.E."/>
            <person name="Sieber C.M."/>
            <person name="Emerson J.B."/>
            <person name="Anantharaman K."/>
            <person name="Thomas B.C."/>
            <person name="Malmstrom R."/>
            <person name="Stieglmeier M."/>
            <person name="Klingl A."/>
            <person name="Woyke T."/>
            <person name="Ryan C.M."/>
            <person name="Banfield J.F."/>
        </authorList>
    </citation>
    <scope>NUCLEOTIDE SEQUENCE [LARGE SCALE GENOMIC DNA]</scope>
    <source>
        <strain evidence="7">CG22_combo_CG10-13_8_21_14_all_38_20</strain>
    </source>
</reference>
<dbReference type="InterPro" id="IPR001648">
    <property type="entry name" value="Ribosomal_bS18"/>
</dbReference>